<evidence type="ECO:0000256" key="1">
    <source>
        <dbReference type="ARBA" id="ARBA00000695"/>
    </source>
</evidence>
<comment type="catalytic activity">
    <reaction evidence="1">
        <text>Eliminative cleavage of (1-&gt;4)-alpha-D-galacturonan to give oligosaccharides with 4-deoxy-alpha-D-galact-4-enuronosyl groups at their non-reducing ends.</text>
        <dbReference type="EC" id="4.2.2.2"/>
    </reaction>
</comment>
<dbReference type="InterPro" id="IPR012334">
    <property type="entry name" value="Pectin_lyas_fold"/>
</dbReference>
<dbReference type="GO" id="GO:0000272">
    <property type="term" value="P:polysaccharide catabolic process"/>
    <property type="evidence" value="ECO:0007669"/>
    <property type="project" value="UniProtKB-KW"/>
</dbReference>
<reference evidence="13 14" key="1">
    <citation type="journal article" date="2018" name="Front. Microbiol.">
        <title>Genome-Wide Analysis of Corynespora cassiicola Leaf Fall Disease Putative Effectors.</title>
        <authorList>
            <person name="Lopez D."/>
            <person name="Ribeiro S."/>
            <person name="Label P."/>
            <person name="Fumanal B."/>
            <person name="Venisse J.S."/>
            <person name="Kohler A."/>
            <person name="de Oliveira R.R."/>
            <person name="Labutti K."/>
            <person name="Lipzen A."/>
            <person name="Lail K."/>
            <person name="Bauer D."/>
            <person name="Ohm R.A."/>
            <person name="Barry K.W."/>
            <person name="Spatafora J."/>
            <person name="Grigoriev I.V."/>
            <person name="Martin F.M."/>
            <person name="Pujade-Renaud V."/>
        </authorList>
    </citation>
    <scope>NUCLEOTIDE SEQUENCE [LARGE SCALE GENOMIC DNA]</scope>
    <source>
        <strain evidence="13 14">Philippines</strain>
    </source>
</reference>
<evidence type="ECO:0000256" key="3">
    <source>
        <dbReference type="ARBA" id="ARBA00012272"/>
    </source>
</evidence>
<evidence type="ECO:0000256" key="12">
    <source>
        <dbReference type="SAM" id="SignalP"/>
    </source>
</evidence>
<dbReference type="SMR" id="A0A2T2NMG1"/>
<keyword evidence="7 13" id="KW-0456">Lyase</keyword>
<evidence type="ECO:0000256" key="10">
    <source>
        <dbReference type="ARBA" id="ARBA00023326"/>
    </source>
</evidence>
<sequence length="423" mass="44153">MRTFAVLSLASLLHSAAGLLAFPGAEGYGANAIGGRQGSVYVVTNLNDSGEGSLRDAVSKTDRIVVFAVGGLIKIKERMVVSKRISILGQTAPGDGITVYGNGWSFSNADDTIVRYIRIRMGKGGTSGKDAITIAEGSNMIFDHLSVTWGRDETFSISGSEVSNITIQNSIIGQGLETHSCGGLMQTDVGNGVSLFRNLYIDNKTRNPKVKGSNDFTNNVVYNWGGGGGYIAGDSSGQSEANIVGNYFVSGPSTSVTAFTRGNANFKGYVEGNFYDSDKDGALNGKELGASSSNYGGMQIVEAKWPHPAPGKVLSAADALKHVQNKAGASKVRDSVDKKLVEELTSWGKGGQLISDENASPMNGPGTIAGGTKAVDADGDGIPDNAEAELGFDAAKDDAMEDKDGDGYVNVEAWANSLVPADY</sequence>
<dbReference type="Proteomes" id="UP000240883">
    <property type="component" value="Unassembled WGS sequence"/>
</dbReference>
<dbReference type="AlphaFoldDB" id="A0A2T2NMG1"/>
<dbReference type="PANTHER" id="PTHR42970:SF1">
    <property type="entry name" value="PECTATE LYASE C-RELATED"/>
    <property type="match status" value="1"/>
</dbReference>
<evidence type="ECO:0000256" key="5">
    <source>
        <dbReference type="ARBA" id="ARBA00022723"/>
    </source>
</evidence>
<organism evidence="13 14">
    <name type="scientific">Corynespora cassiicola Philippines</name>
    <dbReference type="NCBI Taxonomy" id="1448308"/>
    <lineage>
        <taxon>Eukaryota</taxon>
        <taxon>Fungi</taxon>
        <taxon>Dikarya</taxon>
        <taxon>Ascomycota</taxon>
        <taxon>Pezizomycotina</taxon>
        <taxon>Dothideomycetes</taxon>
        <taxon>Pleosporomycetidae</taxon>
        <taxon>Pleosporales</taxon>
        <taxon>Corynesporascaceae</taxon>
        <taxon>Corynespora</taxon>
    </lineage>
</organism>
<dbReference type="PANTHER" id="PTHR42970">
    <property type="entry name" value="PECTATE LYASE C-RELATED"/>
    <property type="match status" value="1"/>
</dbReference>
<keyword evidence="5" id="KW-0479">Metal-binding</keyword>
<evidence type="ECO:0000256" key="6">
    <source>
        <dbReference type="ARBA" id="ARBA00023180"/>
    </source>
</evidence>
<comment type="function">
    <text evidence="11">Pectinolytic enzyme consist of four classes of enzymes: pectin lyase, polygalacturonase, pectin methylesterase and rhamnogalacturonase. Among pectinolytic enzymes, pectin lyase is the most important in depolymerization of pectin, since it cleaves internal glycosidic bonds of highly methylated pectins. Favors pectate, the anion, over pectin, the methyl ester.</text>
</comment>
<dbReference type="SUPFAM" id="SSF51126">
    <property type="entry name" value="Pectin lyase-like"/>
    <property type="match status" value="1"/>
</dbReference>
<name>A0A2T2NMG1_CORCC</name>
<dbReference type="Gene3D" id="2.160.20.10">
    <property type="entry name" value="Single-stranded right-handed beta-helix, Pectin lyase-like"/>
    <property type="match status" value="1"/>
</dbReference>
<evidence type="ECO:0000256" key="8">
    <source>
        <dbReference type="ARBA" id="ARBA00023277"/>
    </source>
</evidence>
<dbReference type="OrthoDB" id="302705at2759"/>
<dbReference type="InterPro" id="IPR052063">
    <property type="entry name" value="Polysaccharide_Lyase_1"/>
</dbReference>
<feature type="signal peptide" evidence="12">
    <location>
        <begin position="1"/>
        <end position="21"/>
    </location>
</feature>
<keyword evidence="6" id="KW-0325">Glycoprotein</keyword>
<keyword evidence="8" id="KW-0119">Carbohydrate metabolism</keyword>
<gene>
    <name evidence="13" type="ORF">BS50DRAFT_611035</name>
</gene>
<evidence type="ECO:0000313" key="14">
    <source>
        <dbReference type="Proteomes" id="UP000240883"/>
    </source>
</evidence>
<evidence type="ECO:0000256" key="4">
    <source>
        <dbReference type="ARBA" id="ARBA00016512"/>
    </source>
</evidence>
<evidence type="ECO:0000256" key="7">
    <source>
        <dbReference type="ARBA" id="ARBA00023239"/>
    </source>
</evidence>
<dbReference type="PROSITE" id="PS00018">
    <property type="entry name" value="EF_HAND_1"/>
    <property type="match status" value="1"/>
</dbReference>
<dbReference type="InterPro" id="IPR011050">
    <property type="entry name" value="Pectin_lyase_fold/virulence"/>
</dbReference>
<keyword evidence="9" id="KW-0961">Cell wall biogenesis/degradation</keyword>
<evidence type="ECO:0000313" key="13">
    <source>
        <dbReference type="EMBL" id="PSN66456.1"/>
    </source>
</evidence>
<evidence type="ECO:0000256" key="9">
    <source>
        <dbReference type="ARBA" id="ARBA00023316"/>
    </source>
</evidence>
<comment type="similarity">
    <text evidence="2">Belongs to the polysaccharide lyase 1 family.</text>
</comment>
<feature type="chain" id="PRO_5015654701" description="Probable pectate lyase C" evidence="12">
    <location>
        <begin position="22"/>
        <end position="423"/>
    </location>
</feature>
<keyword evidence="10" id="KW-0624">Polysaccharide degradation</keyword>
<evidence type="ECO:0000256" key="11">
    <source>
        <dbReference type="ARBA" id="ARBA00025679"/>
    </source>
</evidence>
<keyword evidence="12" id="KW-0732">Signal</keyword>
<dbReference type="GO" id="GO:0046872">
    <property type="term" value="F:metal ion binding"/>
    <property type="evidence" value="ECO:0007669"/>
    <property type="project" value="UniProtKB-KW"/>
</dbReference>
<dbReference type="EC" id="4.2.2.2" evidence="3"/>
<dbReference type="GO" id="GO:0030570">
    <property type="term" value="F:pectate lyase activity"/>
    <property type="evidence" value="ECO:0007669"/>
    <property type="project" value="UniProtKB-EC"/>
</dbReference>
<dbReference type="EMBL" id="KZ678136">
    <property type="protein sequence ID" value="PSN66456.1"/>
    <property type="molecule type" value="Genomic_DNA"/>
</dbReference>
<proteinExistence type="inferred from homology"/>
<keyword evidence="14" id="KW-1185">Reference proteome</keyword>
<dbReference type="STRING" id="1448308.A0A2T2NMG1"/>
<dbReference type="InterPro" id="IPR018247">
    <property type="entry name" value="EF_Hand_1_Ca_BS"/>
</dbReference>
<protein>
    <recommendedName>
        <fullName evidence="4">Probable pectate lyase C</fullName>
        <ecNumber evidence="3">4.2.2.2</ecNumber>
    </recommendedName>
</protein>
<dbReference type="GO" id="GO:0071555">
    <property type="term" value="P:cell wall organization"/>
    <property type="evidence" value="ECO:0007669"/>
    <property type="project" value="UniProtKB-KW"/>
</dbReference>
<accession>A0A2T2NMG1</accession>
<evidence type="ECO:0000256" key="2">
    <source>
        <dbReference type="ARBA" id="ARBA00010980"/>
    </source>
</evidence>